<gene>
    <name evidence="2" type="ORF">MKW98_006102</name>
</gene>
<protein>
    <recommendedName>
        <fullName evidence="4">HXXXD-type acyl-transferase family protein</fullName>
    </recommendedName>
</protein>
<dbReference type="InterPro" id="IPR051283">
    <property type="entry name" value="Sec_Metabolite_Acyltrans"/>
</dbReference>
<evidence type="ECO:0008006" key="4">
    <source>
        <dbReference type="Google" id="ProtNLM"/>
    </source>
</evidence>
<evidence type="ECO:0000313" key="2">
    <source>
        <dbReference type="EMBL" id="KAI3955742.1"/>
    </source>
</evidence>
<evidence type="ECO:0000256" key="1">
    <source>
        <dbReference type="ARBA" id="ARBA00022679"/>
    </source>
</evidence>
<keyword evidence="1" id="KW-0808">Transferase</keyword>
<dbReference type="PANTHER" id="PTHR31896:SF43">
    <property type="entry name" value="PROTEIN ENHANCED PSEUDOMONAS SUSCEPTIBILITY 1"/>
    <property type="match status" value="1"/>
</dbReference>
<reference evidence="2" key="1">
    <citation type="submission" date="2022-04" db="EMBL/GenBank/DDBJ databases">
        <title>A functionally conserved STORR gene fusion in Papaver species that diverged 16.8 million years ago.</title>
        <authorList>
            <person name="Catania T."/>
        </authorList>
    </citation>
    <scope>NUCLEOTIDE SEQUENCE</scope>
    <source>
        <strain evidence="2">S-188037</strain>
    </source>
</reference>
<dbReference type="Proteomes" id="UP001202328">
    <property type="component" value="Unassembled WGS sequence"/>
</dbReference>
<dbReference type="Gene3D" id="3.30.559.10">
    <property type="entry name" value="Chloramphenicol acetyltransferase-like domain"/>
    <property type="match status" value="2"/>
</dbReference>
<keyword evidence="3" id="KW-1185">Reference proteome</keyword>
<dbReference type="Pfam" id="PF02458">
    <property type="entry name" value="Transferase"/>
    <property type="match status" value="1"/>
</dbReference>
<dbReference type="InterPro" id="IPR023213">
    <property type="entry name" value="CAT-like_dom_sf"/>
</dbReference>
<dbReference type="GO" id="GO:0016740">
    <property type="term" value="F:transferase activity"/>
    <property type="evidence" value="ECO:0007669"/>
    <property type="project" value="UniProtKB-KW"/>
</dbReference>
<dbReference type="EMBL" id="JAJJMB010001716">
    <property type="protein sequence ID" value="KAI3955742.1"/>
    <property type="molecule type" value="Genomic_DNA"/>
</dbReference>
<name>A0AAD4TGB2_9MAGN</name>
<sequence>MSAPDVRHVSTAKVQPASYIDKSSDSYKHIDLNSWDLTFLGIQYMQKGFLFEKPQLKQGDEMHEPAIDKINRLKTSLSHTLDHFFPLTGRLGIEKHEDDGTIYVYINCNFEGAEFIHATAEISVEDILSPTYNPQGIIDLLFPLNRVFNYEGHSYPLLSIQVTQLLDDSMFIGCSLNHSVFDGTSFWHFINSWSEICRSSNKQTLELPPVFDRWFTNEMDCPLRLPATTADKFLAVRKPCAVVTPPLHDLVEKCFRFTKTSVAKLKAAANSEMIPGKKQTISSLQAVLAHVWIAAVRARKTSNSYYNETEDTLFGFLMNNRTKLIPLLPEGYCCNSLSFGSVIAKDSEVLRKGFKFLASLLNEVVNSHSAEKIISSTKSWIEKPFILSCGDDAVIISNNFVARSSQWVDKYGNDFGWGRPIAVKTGRNGKSFGITTVSRGPFEGSIDIEICLPIEVLEVMENDAEFMEAFST</sequence>
<organism evidence="2 3">
    <name type="scientific">Papaver atlanticum</name>
    <dbReference type="NCBI Taxonomy" id="357466"/>
    <lineage>
        <taxon>Eukaryota</taxon>
        <taxon>Viridiplantae</taxon>
        <taxon>Streptophyta</taxon>
        <taxon>Embryophyta</taxon>
        <taxon>Tracheophyta</taxon>
        <taxon>Spermatophyta</taxon>
        <taxon>Magnoliopsida</taxon>
        <taxon>Ranunculales</taxon>
        <taxon>Papaveraceae</taxon>
        <taxon>Papaveroideae</taxon>
        <taxon>Papaver</taxon>
    </lineage>
</organism>
<evidence type="ECO:0000313" key="3">
    <source>
        <dbReference type="Proteomes" id="UP001202328"/>
    </source>
</evidence>
<dbReference type="PANTHER" id="PTHR31896">
    <property type="entry name" value="FAMILY REGULATORY PROTEIN, PUTATIVE (AFU_ORTHOLOGUE AFUA_3G14730)-RELATED"/>
    <property type="match status" value="1"/>
</dbReference>
<accession>A0AAD4TGB2</accession>
<dbReference type="AlphaFoldDB" id="A0AAD4TGB2"/>
<comment type="caution">
    <text evidence="2">The sequence shown here is derived from an EMBL/GenBank/DDBJ whole genome shotgun (WGS) entry which is preliminary data.</text>
</comment>
<proteinExistence type="predicted"/>